<gene>
    <name evidence="3" type="primary">pimB</name>
    <name evidence="3" type="ORF">TR69_WS6001000822</name>
</gene>
<feature type="domain" description="Glycosyltransferase subfamily 4-like N-terminal" evidence="2">
    <location>
        <begin position="17"/>
        <end position="175"/>
    </location>
</feature>
<comment type="caution">
    <text evidence="3">The sequence shown here is derived from an EMBL/GenBank/DDBJ whole genome shotgun (WGS) entry which is preliminary data.</text>
</comment>
<dbReference type="SUPFAM" id="SSF53756">
    <property type="entry name" value="UDP-Glycosyltransferase/glycogen phosphorylase"/>
    <property type="match status" value="1"/>
</dbReference>
<dbReference type="STRING" id="1617426.TR69_WS6001000822"/>
<sequence length="366" mass="40977">MNILLLNRYDPAHPRAGGAERFSLENMKRFVADGHSVTWFASSFRDSVSEETVDGVRIMRRGNRLSVIMHAWRHFRKEDGYDLVIDEMHALPFMTPLYVPAEKRVLLIHEVAGVIWSYMTPLPVALIGRVVERLLLRLFYRTQPVLTVSKAGRDELVSCGIPSDMITVIPEGVSVSMVEADKTERPSIVYFGGLRPLKRVEHQLVAVSLLKKEYPYLKMYILGNDSSAYARKLKKIVSQLKLDDRVEFTGFVPQDERDRIVASAWVTFGTSVKEGWGLAVAEAAALGTPAIVYPTPGNTEAVEHMETGLHTIAESPDKLAQAARKLFSEDDFRQELSASARKAANALTWEKSYHAFKDAVLSDGKA</sequence>
<dbReference type="Pfam" id="PF13439">
    <property type="entry name" value="Glyco_transf_4"/>
    <property type="match status" value="1"/>
</dbReference>
<keyword evidence="3" id="KW-0808">Transferase</keyword>
<dbReference type="InterPro" id="IPR001296">
    <property type="entry name" value="Glyco_trans_1"/>
</dbReference>
<dbReference type="GO" id="GO:0016757">
    <property type="term" value="F:glycosyltransferase activity"/>
    <property type="evidence" value="ECO:0007669"/>
    <property type="project" value="UniProtKB-KW"/>
</dbReference>
<evidence type="ECO:0000313" key="3">
    <source>
        <dbReference type="EMBL" id="KXK26801.1"/>
    </source>
</evidence>
<feature type="domain" description="Glycosyl transferase family 1" evidence="1">
    <location>
        <begin position="182"/>
        <end position="342"/>
    </location>
</feature>
<dbReference type="InterPro" id="IPR028098">
    <property type="entry name" value="Glyco_trans_4-like_N"/>
</dbReference>
<evidence type="ECO:0000259" key="2">
    <source>
        <dbReference type="Pfam" id="PF13439"/>
    </source>
</evidence>
<dbReference type="CDD" id="cd03801">
    <property type="entry name" value="GT4_PimA-like"/>
    <property type="match status" value="1"/>
</dbReference>
<reference evidence="3 4" key="1">
    <citation type="submission" date="2015-02" db="EMBL/GenBank/DDBJ databases">
        <title>Improved understanding of the partial-nitritation anammox process through 23 genomes representing the majority of the microbial community.</title>
        <authorList>
            <person name="Speth D.R."/>
            <person name="In T Zandt M."/>
            <person name="Guerrero Cruz S."/>
            <person name="Jetten M.S."/>
            <person name="Dutilh B.E."/>
        </authorList>
    </citation>
    <scope>NUCLEOTIDE SEQUENCE [LARGE SCALE GENOMIC DNA]</scope>
    <source>
        <strain evidence="3">OLB20</strain>
    </source>
</reference>
<keyword evidence="3" id="KW-0328">Glycosyltransferase</keyword>
<dbReference type="EC" id="2.4.1.57" evidence="3"/>
<dbReference type="AlphaFoldDB" id="A0A136LYS2"/>
<dbReference type="PANTHER" id="PTHR12526:SF618">
    <property type="entry name" value="GLYCOSYLTRANSFERASE, FAMILY 4"/>
    <property type="match status" value="1"/>
</dbReference>
<proteinExistence type="predicted"/>
<dbReference type="Gene3D" id="3.40.50.2000">
    <property type="entry name" value="Glycogen Phosphorylase B"/>
    <property type="match status" value="2"/>
</dbReference>
<name>A0A136LYS2_9BACT</name>
<organism evidence="3 4">
    <name type="scientific">candidate division WS6 bacterium OLB20</name>
    <dbReference type="NCBI Taxonomy" id="1617426"/>
    <lineage>
        <taxon>Bacteria</taxon>
        <taxon>Candidatus Dojkabacteria</taxon>
    </lineage>
</organism>
<evidence type="ECO:0000313" key="4">
    <source>
        <dbReference type="Proteomes" id="UP000070457"/>
    </source>
</evidence>
<evidence type="ECO:0000259" key="1">
    <source>
        <dbReference type="Pfam" id="PF00534"/>
    </source>
</evidence>
<protein>
    <submittedName>
        <fullName evidence="3">GDP-mannose-dependent alpha-(1-6)-phosphatidylinositol monomannoside mannosyltransferase</fullName>
        <ecNumber evidence="3">2.4.1.57</ecNumber>
    </submittedName>
</protein>
<dbReference type="Proteomes" id="UP000070457">
    <property type="component" value="Unassembled WGS sequence"/>
</dbReference>
<dbReference type="PANTHER" id="PTHR12526">
    <property type="entry name" value="GLYCOSYLTRANSFERASE"/>
    <property type="match status" value="1"/>
</dbReference>
<dbReference type="EMBL" id="JYNZ01000003">
    <property type="protein sequence ID" value="KXK26801.1"/>
    <property type="molecule type" value="Genomic_DNA"/>
</dbReference>
<dbReference type="Pfam" id="PF00534">
    <property type="entry name" value="Glycos_transf_1"/>
    <property type="match status" value="1"/>
</dbReference>
<accession>A0A136LYS2</accession>